<reference evidence="1 2" key="1">
    <citation type="submission" date="2018-07" db="EMBL/GenBank/DDBJ databases">
        <title>Thalassococcus profundi sp. nov., a marine bacterium isolated from deep seawater of Okinawa Trough.</title>
        <authorList>
            <person name="Yu M."/>
        </authorList>
    </citation>
    <scope>NUCLEOTIDE SEQUENCE [LARGE SCALE GENOMIC DNA]</scope>
    <source>
        <strain evidence="1 2">WRAS1</strain>
    </source>
</reference>
<organism evidence="1 2">
    <name type="scientific">Thalassococcus profundi</name>
    <dbReference type="NCBI Taxonomy" id="2282382"/>
    <lineage>
        <taxon>Bacteria</taxon>
        <taxon>Pseudomonadati</taxon>
        <taxon>Pseudomonadota</taxon>
        <taxon>Alphaproteobacteria</taxon>
        <taxon>Rhodobacterales</taxon>
        <taxon>Roseobacteraceae</taxon>
        <taxon>Thalassococcus</taxon>
    </lineage>
</organism>
<keyword evidence="2" id="KW-1185">Reference proteome</keyword>
<gene>
    <name evidence="1" type="ORF">DU478_17495</name>
</gene>
<name>A0A369TPW0_9RHOB</name>
<comment type="caution">
    <text evidence="1">The sequence shown here is derived from an EMBL/GenBank/DDBJ whole genome shotgun (WGS) entry which is preliminary data.</text>
</comment>
<dbReference type="EMBL" id="QPMK01000016">
    <property type="protein sequence ID" value="RDD64996.1"/>
    <property type="molecule type" value="Genomic_DNA"/>
</dbReference>
<sequence>MGEDLEAILFGFAQAMFSGEPVSSTTPDFEAALAKLSENRTLKAQSAMTWPIPAKTALRELLICWIFVIRQSIEQGDPSPVPQDWISGSSSTRLNEKLVAEILNRSDALISLSQRRRQALEDRGRMH</sequence>
<accession>A0A369TPW0</accession>
<evidence type="ECO:0000313" key="1">
    <source>
        <dbReference type="EMBL" id="RDD64996.1"/>
    </source>
</evidence>
<dbReference type="Proteomes" id="UP000253977">
    <property type="component" value="Unassembled WGS sequence"/>
</dbReference>
<dbReference type="AlphaFoldDB" id="A0A369TPW0"/>
<protein>
    <submittedName>
        <fullName evidence="1">Uncharacterized protein</fullName>
    </submittedName>
</protein>
<proteinExistence type="predicted"/>
<evidence type="ECO:0000313" key="2">
    <source>
        <dbReference type="Proteomes" id="UP000253977"/>
    </source>
</evidence>